<dbReference type="EMBL" id="KQ434782">
    <property type="protein sequence ID" value="KZC04638.1"/>
    <property type="molecule type" value="Genomic_DNA"/>
</dbReference>
<name>A0A154P054_DUFNO</name>
<reference evidence="2 3" key="1">
    <citation type="submission" date="2015-07" db="EMBL/GenBank/DDBJ databases">
        <title>The genome of Dufourea novaeangliae.</title>
        <authorList>
            <person name="Pan H."/>
            <person name="Kapheim K."/>
        </authorList>
    </citation>
    <scope>NUCLEOTIDE SEQUENCE [LARGE SCALE GENOMIC DNA]</scope>
    <source>
        <strain evidence="2">0120121106</strain>
        <tissue evidence="2">Whole body</tissue>
    </source>
</reference>
<proteinExistence type="predicted"/>
<feature type="compositionally biased region" description="Basic and acidic residues" evidence="1">
    <location>
        <begin position="65"/>
        <end position="80"/>
    </location>
</feature>
<dbReference type="Proteomes" id="UP000076502">
    <property type="component" value="Unassembled WGS sequence"/>
</dbReference>
<dbReference type="OrthoDB" id="8028904at2759"/>
<evidence type="ECO:0000256" key="1">
    <source>
        <dbReference type="SAM" id="MobiDB-lite"/>
    </source>
</evidence>
<accession>A0A154P054</accession>
<organism evidence="2 3">
    <name type="scientific">Dufourea novaeangliae</name>
    <name type="common">Sweat bee</name>
    <dbReference type="NCBI Taxonomy" id="178035"/>
    <lineage>
        <taxon>Eukaryota</taxon>
        <taxon>Metazoa</taxon>
        <taxon>Ecdysozoa</taxon>
        <taxon>Arthropoda</taxon>
        <taxon>Hexapoda</taxon>
        <taxon>Insecta</taxon>
        <taxon>Pterygota</taxon>
        <taxon>Neoptera</taxon>
        <taxon>Endopterygota</taxon>
        <taxon>Hymenoptera</taxon>
        <taxon>Apocrita</taxon>
        <taxon>Aculeata</taxon>
        <taxon>Apoidea</taxon>
        <taxon>Anthophila</taxon>
        <taxon>Halictidae</taxon>
        <taxon>Rophitinae</taxon>
        <taxon>Dufourea</taxon>
    </lineage>
</organism>
<sequence>MISTITGEKSTQEHVTEFLSACEEVERRHFIFIKEEKIDEEESEEKENNNDNKDEEDDEEEENIDDNKGEDNLEEQKELLVARGPNENTRYDSKYLFEDLMCYSAKAPQHIQLIVKSLKQYFLNEANE</sequence>
<evidence type="ECO:0000313" key="2">
    <source>
        <dbReference type="EMBL" id="KZC04638.1"/>
    </source>
</evidence>
<protein>
    <submittedName>
        <fullName evidence="2">Uncharacterized protein</fullName>
    </submittedName>
</protein>
<keyword evidence="3" id="KW-1185">Reference proteome</keyword>
<gene>
    <name evidence="2" type="ORF">WN55_00713</name>
</gene>
<feature type="compositionally biased region" description="Acidic residues" evidence="1">
    <location>
        <begin position="53"/>
        <end position="64"/>
    </location>
</feature>
<feature type="region of interest" description="Disordered" evidence="1">
    <location>
        <begin position="33"/>
        <end position="85"/>
    </location>
</feature>
<evidence type="ECO:0000313" key="3">
    <source>
        <dbReference type="Proteomes" id="UP000076502"/>
    </source>
</evidence>
<dbReference type="AlphaFoldDB" id="A0A154P054"/>